<feature type="transmembrane region" description="Helical" evidence="6">
    <location>
        <begin position="671"/>
        <end position="689"/>
    </location>
</feature>
<evidence type="ECO:0000256" key="3">
    <source>
        <dbReference type="ARBA" id="ARBA00022692"/>
    </source>
</evidence>
<feature type="transmembrane region" description="Helical" evidence="6">
    <location>
        <begin position="306"/>
        <end position="326"/>
    </location>
</feature>
<feature type="transmembrane region" description="Helical" evidence="6">
    <location>
        <begin position="494"/>
        <end position="514"/>
    </location>
</feature>
<keyword evidence="4 6" id="KW-1133">Transmembrane helix</keyword>
<feature type="transmembrane region" description="Helical" evidence="6">
    <location>
        <begin position="451"/>
        <end position="474"/>
    </location>
</feature>
<feature type="compositionally biased region" description="Polar residues" evidence="7">
    <location>
        <begin position="43"/>
        <end position="63"/>
    </location>
</feature>
<evidence type="ECO:0000313" key="8">
    <source>
        <dbReference type="EMBL" id="OCL03300.1"/>
    </source>
</evidence>
<feature type="region of interest" description="Disordered" evidence="7">
    <location>
        <begin position="118"/>
        <end position="204"/>
    </location>
</feature>
<evidence type="ECO:0000256" key="2">
    <source>
        <dbReference type="ARBA" id="ARBA00007168"/>
    </source>
</evidence>
<feature type="transmembrane region" description="Helical" evidence="6">
    <location>
        <begin position="701"/>
        <end position="720"/>
    </location>
</feature>
<dbReference type="Proteomes" id="UP000250140">
    <property type="component" value="Unassembled WGS sequence"/>
</dbReference>
<dbReference type="GO" id="GO:0005886">
    <property type="term" value="C:plasma membrane"/>
    <property type="evidence" value="ECO:0007669"/>
    <property type="project" value="UniProtKB-SubCell"/>
</dbReference>
<evidence type="ECO:0000313" key="9">
    <source>
        <dbReference type="Proteomes" id="UP000250140"/>
    </source>
</evidence>
<evidence type="ECO:0000256" key="6">
    <source>
        <dbReference type="RuleBase" id="RU368066"/>
    </source>
</evidence>
<gene>
    <name evidence="8" type="ORF">AOQ84DRAFT_154137</name>
</gene>
<comment type="function">
    <text evidence="6">Probably involved in transport through the plasma membrane.</text>
</comment>
<sequence>MFSEYASRFLAQSQSRLSVGQADVSPPSRNPSDRHRPPARTPASHSYLQRRNNMANPYHPSASQISRFPFASRTSAAPAPLFYSATDEFREEDDGEEHEREVADFYALQRSRRQFGASHLTESTEGEEDVERVSDHSLEGGRLDNNPTDFGTGRGIKSSWRGDKISTRGRAPGIEPVLERDDRDKSVPLSEASEPSSKGKGRLVDVELGSAMGDSMEEMERGVDASDNLLGETDEHPPAFQQFRNPPMFNRPRSPLRTTLPMPQETDKETLLQNPRPMSPDRESVPPVVSEDPITPPRHDFFWAELFIIAKCAVVGTFFITLLQTSTPDKKNPLGDTIYTALHSSFHLLSVYSLVSIIVGLLWLALLRSFVRPLIFLILVSVPAILFSFFLYPFISSYKGSWDGKSVQDKAMRWFSFVPAVCAILWVYTVWKGRHSLTKAAELLEFTGRILTAMSPLLIVGIVTLSLVVLWTWLWMLMFTRLFLEGHFSKTRNLFIIDFSTWWLGAAFVLDYLWTLGVISGIQRATTAATVSQWYFHRNTTPSPSSRVVVQASATHASTTMAGTICLSTFLSLAVRLPLLLLPRRVAGLLSMCAYSLIPTPIATLTNPLTLTYASVHGQSLGTAAHNLSQMSFVSKTSPTTTLSPRSFSSSTGSSLVPYRLAKLLLHATRFIMSLALGFGGWVSTARMIEIGSSGVKGSMYAYVIGLIAAAIGWGVLGAMEGVLGGILDALVICWGSEVGVHGFGEVRYCREAGELFGERGSRYS</sequence>
<dbReference type="AlphaFoldDB" id="A0A8E2ERI8"/>
<dbReference type="PANTHER" id="PTHR12385">
    <property type="entry name" value="CHOLINE TRANSPORTER-LIKE (SLC FAMILY 44)"/>
    <property type="match status" value="1"/>
</dbReference>
<evidence type="ECO:0000256" key="4">
    <source>
        <dbReference type="ARBA" id="ARBA00022989"/>
    </source>
</evidence>
<feature type="region of interest" description="Disordered" evidence="7">
    <location>
        <begin position="234"/>
        <end position="290"/>
    </location>
</feature>
<evidence type="ECO:0000256" key="5">
    <source>
        <dbReference type="ARBA" id="ARBA00023136"/>
    </source>
</evidence>
<keyword evidence="9" id="KW-1185">Reference proteome</keyword>
<name>A0A8E2ERI8_9PEZI</name>
<dbReference type="OrthoDB" id="420519at2759"/>
<comment type="subcellular location">
    <subcellularLocation>
        <location evidence="6">Cell membrane</location>
        <topology evidence="6">Multi-pass membrane protein</topology>
    </subcellularLocation>
    <subcellularLocation>
        <location evidence="1">Membrane</location>
        <topology evidence="1">Multi-pass membrane protein</topology>
    </subcellularLocation>
</comment>
<reference evidence="8 9" key="1">
    <citation type="journal article" date="2016" name="Nat. Commun.">
        <title>Ectomycorrhizal ecology is imprinted in the genome of the dominant symbiotic fungus Cenococcum geophilum.</title>
        <authorList>
            <consortium name="DOE Joint Genome Institute"/>
            <person name="Peter M."/>
            <person name="Kohler A."/>
            <person name="Ohm R.A."/>
            <person name="Kuo A."/>
            <person name="Krutzmann J."/>
            <person name="Morin E."/>
            <person name="Arend M."/>
            <person name="Barry K.W."/>
            <person name="Binder M."/>
            <person name="Choi C."/>
            <person name="Clum A."/>
            <person name="Copeland A."/>
            <person name="Grisel N."/>
            <person name="Haridas S."/>
            <person name="Kipfer T."/>
            <person name="LaButti K."/>
            <person name="Lindquist E."/>
            <person name="Lipzen A."/>
            <person name="Maire R."/>
            <person name="Meier B."/>
            <person name="Mihaltcheva S."/>
            <person name="Molinier V."/>
            <person name="Murat C."/>
            <person name="Poggeler S."/>
            <person name="Quandt C.A."/>
            <person name="Sperisen C."/>
            <person name="Tritt A."/>
            <person name="Tisserant E."/>
            <person name="Crous P.W."/>
            <person name="Henrissat B."/>
            <person name="Nehls U."/>
            <person name="Egli S."/>
            <person name="Spatafora J.W."/>
            <person name="Grigoriev I.V."/>
            <person name="Martin F.M."/>
        </authorList>
    </citation>
    <scope>NUCLEOTIDE SEQUENCE [LARGE SCALE GENOMIC DNA]</scope>
    <source>
        <strain evidence="8 9">CBS 207.34</strain>
    </source>
</reference>
<organism evidence="8 9">
    <name type="scientific">Glonium stellatum</name>
    <dbReference type="NCBI Taxonomy" id="574774"/>
    <lineage>
        <taxon>Eukaryota</taxon>
        <taxon>Fungi</taxon>
        <taxon>Dikarya</taxon>
        <taxon>Ascomycota</taxon>
        <taxon>Pezizomycotina</taxon>
        <taxon>Dothideomycetes</taxon>
        <taxon>Pleosporomycetidae</taxon>
        <taxon>Gloniales</taxon>
        <taxon>Gloniaceae</taxon>
        <taxon>Glonium</taxon>
    </lineage>
</organism>
<dbReference type="PANTHER" id="PTHR12385:SF88">
    <property type="entry name" value="CHOLINE TRANSPORTER-LIKE PROTEIN CTL1"/>
    <property type="match status" value="1"/>
</dbReference>
<feature type="transmembrane region" description="Helical" evidence="6">
    <location>
        <begin position="374"/>
        <end position="394"/>
    </location>
</feature>
<dbReference type="Pfam" id="PF04515">
    <property type="entry name" value="Choline_transpo"/>
    <property type="match status" value="1"/>
</dbReference>
<evidence type="ECO:0000256" key="1">
    <source>
        <dbReference type="ARBA" id="ARBA00004141"/>
    </source>
</evidence>
<keyword evidence="5 6" id="KW-0472">Membrane</keyword>
<feature type="compositionally biased region" description="Basic and acidic residues" evidence="7">
    <location>
        <begin position="177"/>
        <end position="186"/>
    </location>
</feature>
<feature type="compositionally biased region" description="Basic and acidic residues" evidence="7">
    <location>
        <begin position="131"/>
        <end position="142"/>
    </location>
</feature>
<dbReference type="GO" id="GO:0022857">
    <property type="term" value="F:transmembrane transporter activity"/>
    <property type="evidence" value="ECO:0007669"/>
    <property type="project" value="UniProtKB-UniRule"/>
</dbReference>
<dbReference type="InterPro" id="IPR007603">
    <property type="entry name" value="Choline_transptr-like"/>
</dbReference>
<dbReference type="EMBL" id="KV750771">
    <property type="protein sequence ID" value="OCL03300.1"/>
    <property type="molecule type" value="Genomic_DNA"/>
</dbReference>
<protein>
    <recommendedName>
        <fullName evidence="6">Protein PNS1</fullName>
    </recommendedName>
</protein>
<evidence type="ECO:0000256" key="7">
    <source>
        <dbReference type="SAM" id="MobiDB-lite"/>
    </source>
</evidence>
<feature type="region of interest" description="Disordered" evidence="7">
    <location>
        <begin position="13"/>
        <end position="63"/>
    </location>
</feature>
<comment type="similarity">
    <text evidence="2 6">Belongs to the CTL (choline transporter-like) family.</text>
</comment>
<keyword evidence="3 6" id="KW-0812">Transmembrane</keyword>
<feature type="transmembrane region" description="Helical" evidence="6">
    <location>
        <begin position="414"/>
        <end position="431"/>
    </location>
</feature>
<accession>A0A8E2ERI8</accession>
<feature type="transmembrane region" description="Helical" evidence="6">
    <location>
        <begin position="346"/>
        <end position="367"/>
    </location>
</feature>
<proteinExistence type="inferred from homology"/>